<reference evidence="3 4" key="1">
    <citation type="submission" date="2024-07" db="EMBL/GenBank/DDBJ databases">
        <title>Isolation, whole-genome sequencing, and annotation of five antibiotic-resistant bacteria from environmental samples.</title>
        <authorList>
            <person name="Bedore T."/>
            <person name="Hudson A.O."/>
            <person name="Kumar G."/>
        </authorList>
    </citation>
    <scope>NUCLEOTIDE SEQUENCE [LARGE SCALE GENOMIC DNA]</scope>
    <source>
        <strain evidence="3 4">RIT844</strain>
    </source>
</reference>
<proteinExistence type="predicted"/>
<feature type="transmembrane region" description="Helical" evidence="1">
    <location>
        <begin position="314"/>
        <end position="331"/>
    </location>
</feature>
<organism evidence="3 4">
    <name type="scientific">Pantoea leporis</name>
    <dbReference type="NCBI Taxonomy" id="2933780"/>
    <lineage>
        <taxon>Bacteria</taxon>
        <taxon>Pseudomonadati</taxon>
        <taxon>Pseudomonadota</taxon>
        <taxon>Gammaproteobacteria</taxon>
        <taxon>Enterobacterales</taxon>
        <taxon>Erwiniaceae</taxon>
        <taxon>Pantoea</taxon>
    </lineage>
</organism>
<feature type="transmembrane region" description="Helical" evidence="1">
    <location>
        <begin position="156"/>
        <end position="174"/>
    </location>
</feature>
<name>A0ABV2DZ68_9GAMM</name>
<feature type="transmembrane region" description="Helical" evidence="1">
    <location>
        <begin position="278"/>
        <end position="302"/>
    </location>
</feature>
<keyword evidence="1" id="KW-0812">Transmembrane</keyword>
<gene>
    <name evidence="3" type="ORF">ABXV16_08180</name>
</gene>
<keyword evidence="1" id="KW-1133">Transmembrane helix</keyword>
<sequence length="353" mass="41132">MKKILTIHYLRGIAAMLVVAYHIKTNAYDSVSEKNIFEFLFTSGAFGVDLFFIISGFIIAFSTERRQDNNAINYIVKRFFRIYPLLFVTVLIYIIINPVYLKAEVIKSLFFINRDYGKPAPFFGYNVLFPAWSLSYEVYFYCIFGLAMFISHSKRIFICSLLLLIPSVFLQLIFNSSISLKGGMQLEGVIHNSLNFFASPMMYEFIVGMVMFRIMHFFSNLSHYKLISMSLFILFLLCYLTTYHYTVGLYGFGIWALLLISAALIWEKNNMLPTNQFLNFFGDISYSLYLSHAVIMQIMIRFHDYLPLYEKNSPLKFFELLILSIALAYFLHKLVERPMLKVGSLTAKFFNTK</sequence>
<comment type="caution">
    <text evidence="3">The sequence shown here is derived from an EMBL/GenBank/DDBJ whole genome shotgun (WGS) entry which is preliminary data.</text>
</comment>
<dbReference type="Pfam" id="PF01757">
    <property type="entry name" value="Acyl_transf_3"/>
    <property type="match status" value="1"/>
</dbReference>
<keyword evidence="3" id="KW-0808">Transferase</keyword>
<dbReference type="GO" id="GO:0016746">
    <property type="term" value="F:acyltransferase activity"/>
    <property type="evidence" value="ECO:0007669"/>
    <property type="project" value="UniProtKB-KW"/>
</dbReference>
<feature type="transmembrane region" description="Helical" evidence="1">
    <location>
        <begin position="36"/>
        <end position="61"/>
    </location>
</feature>
<accession>A0ABV2DZ68</accession>
<protein>
    <submittedName>
        <fullName evidence="3">Acyltransferase</fullName>
        <ecNumber evidence="3">2.3.-.-</ecNumber>
    </submittedName>
</protein>
<dbReference type="EC" id="2.3.-.-" evidence="3"/>
<feature type="domain" description="Acyltransferase 3" evidence="2">
    <location>
        <begin position="7"/>
        <end position="331"/>
    </location>
</feature>
<evidence type="ECO:0000313" key="3">
    <source>
        <dbReference type="EMBL" id="MET3075721.1"/>
    </source>
</evidence>
<dbReference type="PANTHER" id="PTHR23028:SF53">
    <property type="entry name" value="ACYL_TRANSF_3 DOMAIN-CONTAINING PROTEIN"/>
    <property type="match status" value="1"/>
</dbReference>
<feature type="transmembrane region" description="Helical" evidence="1">
    <location>
        <begin position="248"/>
        <end position="266"/>
    </location>
</feature>
<feature type="transmembrane region" description="Helical" evidence="1">
    <location>
        <begin position="7"/>
        <end position="24"/>
    </location>
</feature>
<dbReference type="Proteomes" id="UP001548992">
    <property type="component" value="Unassembled WGS sequence"/>
</dbReference>
<evidence type="ECO:0000313" key="4">
    <source>
        <dbReference type="Proteomes" id="UP001548992"/>
    </source>
</evidence>
<feature type="transmembrane region" description="Helical" evidence="1">
    <location>
        <begin position="194"/>
        <end position="212"/>
    </location>
</feature>
<keyword evidence="4" id="KW-1185">Reference proteome</keyword>
<dbReference type="EMBL" id="JBEWWF010000001">
    <property type="protein sequence ID" value="MET3075721.1"/>
    <property type="molecule type" value="Genomic_DNA"/>
</dbReference>
<dbReference type="PANTHER" id="PTHR23028">
    <property type="entry name" value="ACETYLTRANSFERASE"/>
    <property type="match status" value="1"/>
</dbReference>
<feature type="transmembrane region" description="Helical" evidence="1">
    <location>
        <begin position="224"/>
        <end position="242"/>
    </location>
</feature>
<keyword evidence="1" id="KW-0472">Membrane</keyword>
<dbReference type="RefSeq" id="WP_354466369.1">
    <property type="nucleotide sequence ID" value="NZ_JBEWWF010000001.1"/>
</dbReference>
<dbReference type="InterPro" id="IPR050879">
    <property type="entry name" value="Acyltransferase_3"/>
</dbReference>
<evidence type="ECO:0000259" key="2">
    <source>
        <dbReference type="Pfam" id="PF01757"/>
    </source>
</evidence>
<keyword evidence="3" id="KW-0012">Acyltransferase</keyword>
<dbReference type="InterPro" id="IPR002656">
    <property type="entry name" value="Acyl_transf_3_dom"/>
</dbReference>
<feature type="transmembrane region" description="Helical" evidence="1">
    <location>
        <begin position="82"/>
        <end position="103"/>
    </location>
</feature>
<evidence type="ECO:0000256" key="1">
    <source>
        <dbReference type="SAM" id="Phobius"/>
    </source>
</evidence>
<feature type="transmembrane region" description="Helical" evidence="1">
    <location>
        <begin position="123"/>
        <end position="144"/>
    </location>
</feature>